<dbReference type="GO" id="GO:0042803">
    <property type="term" value="F:protein homodimerization activity"/>
    <property type="evidence" value="ECO:0007669"/>
    <property type="project" value="InterPro"/>
</dbReference>
<evidence type="ECO:0000313" key="14">
    <source>
        <dbReference type="EMBL" id="GAK48180.1"/>
    </source>
</evidence>
<comment type="subunit">
    <text evidence="3 10">Homodimer.</text>
</comment>
<dbReference type="InterPro" id="IPR009012">
    <property type="entry name" value="GrpE_head"/>
</dbReference>
<protein>
    <recommendedName>
        <fullName evidence="8 10">Protein GrpE</fullName>
    </recommendedName>
    <alternativeName>
        <fullName evidence="9 10">HSP-70 cofactor</fullName>
    </alternativeName>
</protein>
<keyword evidence="5 10" id="KW-0346">Stress response</keyword>
<dbReference type="PROSITE" id="PS01071">
    <property type="entry name" value="GRPE"/>
    <property type="match status" value="1"/>
</dbReference>
<evidence type="ECO:0000256" key="10">
    <source>
        <dbReference type="HAMAP-Rule" id="MF_01151"/>
    </source>
</evidence>
<accession>A0A081BJG2</accession>
<dbReference type="eggNOG" id="COG0576">
    <property type="taxonomic scope" value="Bacteria"/>
</dbReference>
<evidence type="ECO:0000256" key="1">
    <source>
        <dbReference type="ARBA" id="ARBA00004496"/>
    </source>
</evidence>
<dbReference type="Gene3D" id="3.90.20.20">
    <property type="match status" value="1"/>
</dbReference>
<dbReference type="AlphaFoldDB" id="A0A081BJG2"/>
<keyword evidence="6 10" id="KW-0143">Chaperone</keyword>
<reference evidence="14" key="1">
    <citation type="journal article" date="2014" name="Genome Announc.">
        <title>Draft Genome Sequence of Lactobacillus oryzae Strain SG293T.</title>
        <authorList>
            <person name="Tanizawa Y."/>
            <person name="Fujisawa T."/>
            <person name="Mochizuki T."/>
            <person name="Kaminuma E."/>
            <person name="Nakamura Y."/>
            <person name="Tohno M."/>
        </authorList>
    </citation>
    <scope>NUCLEOTIDE SEQUENCE [LARGE SCALE GENOMIC DNA]</scope>
    <source>
        <strain evidence="14">SG293</strain>
    </source>
</reference>
<dbReference type="NCBIfam" id="NF010759">
    <property type="entry name" value="PRK14162.1"/>
    <property type="match status" value="1"/>
</dbReference>
<sequence>MAESEKNIKDNVNDEAKASDAPDTPVEESADQESTTQTESAETETTDSSETEKVKDLEQQISSLEDRYLRAEAEIKNIQSRNAKERASLLKYDGQQLAHDLLPVVDNIERALQTQVDDEQGLALKKGIELVLTHLNEALSKNGVTEIEAQGEPFDPQKHQAVQTVPATDDVPANHVAQVLQKGYMLKDRVLRPAMVAVAN</sequence>
<evidence type="ECO:0000256" key="2">
    <source>
        <dbReference type="ARBA" id="ARBA00009054"/>
    </source>
</evidence>
<organism evidence="14 15">
    <name type="scientific">Secundilactobacillus oryzae JCM 18671</name>
    <dbReference type="NCBI Taxonomy" id="1291743"/>
    <lineage>
        <taxon>Bacteria</taxon>
        <taxon>Bacillati</taxon>
        <taxon>Bacillota</taxon>
        <taxon>Bacilli</taxon>
        <taxon>Lactobacillales</taxon>
        <taxon>Lactobacillaceae</taxon>
        <taxon>Secundilactobacillus</taxon>
    </lineage>
</organism>
<evidence type="ECO:0000256" key="6">
    <source>
        <dbReference type="ARBA" id="ARBA00023186"/>
    </source>
</evidence>
<gene>
    <name evidence="10 14" type="primary">grpE</name>
    <name evidence="14" type="ORF">LOSG293_210040</name>
</gene>
<dbReference type="Pfam" id="PF01025">
    <property type="entry name" value="GrpE"/>
    <property type="match status" value="1"/>
</dbReference>
<evidence type="ECO:0000256" key="9">
    <source>
        <dbReference type="ARBA" id="ARBA00076414"/>
    </source>
</evidence>
<evidence type="ECO:0000313" key="15">
    <source>
        <dbReference type="Proteomes" id="UP000028700"/>
    </source>
</evidence>
<evidence type="ECO:0000256" key="13">
    <source>
        <dbReference type="SAM" id="MobiDB-lite"/>
    </source>
</evidence>
<dbReference type="InterPro" id="IPR000740">
    <property type="entry name" value="GrpE"/>
</dbReference>
<evidence type="ECO:0000256" key="11">
    <source>
        <dbReference type="RuleBase" id="RU000639"/>
    </source>
</evidence>
<evidence type="ECO:0000256" key="8">
    <source>
        <dbReference type="ARBA" id="ARBA00072274"/>
    </source>
</evidence>
<dbReference type="RefSeq" id="WP_034528371.1">
    <property type="nucleotide sequence ID" value="NZ_BBAZ01000001.1"/>
</dbReference>
<dbReference type="HAMAP" id="MF_01151">
    <property type="entry name" value="GrpE"/>
    <property type="match status" value="1"/>
</dbReference>
<dbReference type="NCBIfam" id="NF010738">
    <property type="entry name" value="PRK14140.1"/>
    <property type="match status" value="1"/>
</dbReference>
<dbReference type="CDD" id="cd00446">
    <property type="entry name" value="GrpE"/>
    <property type="match status" value="1"/>
</dbReference>
<name>A0A081BJG2_9LACO</name>
<dbReference type="EMBL" id="BBJM01000021">
    <property type="protein sequence ID" value="GAK48180.1"/>
    <property type="molecule type" value="Genomic_DNA"/>
</dbReference>
<evidence type="ECO:0000256" key="3">
    <source>
        <dbReference type="ARBA" id="ARBA00011738"/>
    </source>
</evidence>
<dbReference type="GO" id="GO:0005737">
    <property type="term" value="C:cytoplasm"/>
    <property type="evidence" value="ECO:0007669"/>
    <property type="project" value="UniProtKB-SubCell"/>
</dbReference>
<comment type="similarity">
    <text evidence="2 10 12">Belongs to the GrpE family.</text>
</comment>
<proteinExistence type="inferred from homology"/>
<dbReference type="Proteomes" id="UP000028700">
    <property type="component" value="Unassembled WGS sequence"/>
</dbReference>
<comment type="caution">
    <text evidence="14">The sequence shown here is derived from an EMBL/GenBank/DDBJ whole genome shotgun (WGS) entry which is preliminary data.</text>
</comment>
<evidence type="ECO:0000256" key="12">
    <source>
        <dbReference type="RuleBase" id="RU004478"/>
    </source>
</evidence>
<comment type="subcellular location">
    <subcellularLocation>
        <location evidence="1 10">Cytoplasm</location>
    </subcellularLocation>
</comment>
<dbReference type="STRING" id="1291743.LOSG293_210040"/>
<dbReference type="GO" id="GO:0000774">
    <property type="term" value="F:adenyl-nucleotide exchange factor activity"/>
    <property type="evidence" value="ECO:0007669"/>
    <property type="project" value="InterPro"/>
</dbReference>
<keyword evidence="15" id="KW-1185">Reference proteome</keyword>
<dbReference type="GO" id="GO:0006457">
    <property type="term" value="P:protein folding"/>
    <property type="evidence" value="ECO:0007669"/>
    <property type="project" value="InterPro"/>
</dbReference>
<keyword evidence="4 10" id="KW-0963">Cytoplasm</keyword>
<feature type="region of interest" description="Disordered" evidence="13">
    <location>
        <begin position="1"/>
        <end position="58"/>
    </location>
</feature>
<dbReference type="FunFam" id="2.30.22.10:FF:000001">
    <property type="entry name" value="Protein GrpE"/>
    <property type="match status" value="1"/>
</dbReference>
<dbReference type="PANTHER" id="PTHR21237:SF23">
    <property type="entry name" value="GRPE PROTEIN HOMOLOG, MITOCHONDRIAL"/>
    <property type="match status" value="1"/>
</dbReference>
<evidence type="ECO:0000256" key="7">
    <source>
        <dbReference type="ARBA" id="ARBA00053401"/>
    </source>
</evidence>
<dbReference type="GO" id="GO:0051082">
    <property type="term" value="F:unfolded protein binding"/>
    <property type="evidence" value="ECO:0007669"/>
    <property type="project" value="TreeGrafter"/>
</dbReference>
<dbReference type="InterPro" id="IPR013805">
    <property type="entry name" value="GrpE_CC"/>
</dbReference>
<comment type="function">
    <text evidence="7 10 11">Participates actively in the response to hyperosmotic and heat shock by preventing the aggregation of stress-denatured proteins, in association with DnaK and GrpE. It is the nucleotide exchange factor for DnaK and may function as a thermosensor. Unfolded proteins bind initially to DnaJ; upon interaction with the DnaJ-bound protein, DnaK hydrolyzes its bound ATP, resulting in the formation of a stable complex. GrpE releases ADP from DnaK; ATP binding to DnaK triggers the release of the substrate protein, thus completing the reaction cycle. Several rounds of ATP-dependent interactions between DnaJ, DnaK and GrpE are required for fully efficient folding.</text>
</comment>
<dbReference type="PANTHER" id="PTHR21237">
    <property type="entry name" value="GRPE PROTEIN"/>
    <property type="match status" value="1"/>
</dbReference>
<evidence type="ECO:0000256" key="4">
    <source>
        <dbReference type="ARBA" id="ARBA00022490"/>
    </source>
</evidence>
<dbReference type="Gene3D" id="2.30.22.10">
    <property type="entry name" value="Head domain of nucleotide exchange factor GrpE"/>
    <property type="match status" value="1"/>
</dbReference>
<feature type="compositionally biased region" description="Basic and acidic residues" evidence="13">
    <location>
        <begin position="1"/>
        <end position="20"/>
    </location>
</feature>
<evidence type="ECO:0000256" key="5">
    <source>
        <dbReference type="ARBA" id="ARBA00023016"/>
    </source>
</evidence>
<dbReference type="SUPFAM" id="SSF51064">
    <property type="entry name" value="Head domain of nucleotide exchange factor GrpE"/>
    <property type="match status" value="1"/>
</dbReference>
<dbReference type="SUPFAM" id="SSF58014">
    <property type="entry name" value="Coiled-coil domain of nucleotide exchange factor GrpE"/>
    <property type="match status" value="1"/>
</dbReference>
<dbReference type="PRINTS" id="PR00773">
    <property type="entry name" value="GRPEPROTEIN"/>
</dbReference>
<dbReference type="GO" id="GO:0051087">
    <property type="term" value="F:protein-folding chaperone binding"/>
    <property type="evidence" value="ECO:0007669"/>
    <property type="project" value="InterPro"/>
</dbReference>